<dbReference type="GO" id="GO:0005506">
    <property type="term" value="F:iron ion binding"/>
    <property type="evidence" value="ECO:0007669"/>
    <property type="project" value="InterPro"/>
</dbReference>
<evidence type="ECO:0000256" key="11">
    <source>
        <dbReference type="SAM" id="Phobius"/>
    </source>
</evidence>
<keyword evidence="4 9" id="KW-0349">Heme</keyword>
<evidence type="ECO:0000256" key="9">
    <source>
        <dbReference type="PIRSR" id="PIRSR602401-1"/>
    </source>
</evidence>
<dbReference type="InterPro" id="IPR002401">
    <property type="entry name" value="Cyt_P450_E_grp-I"/>
</dbReference>
<evidence type="ECO:0000256" key="3">
    <source>
        <dbReference type="ARBA" id="ARBA00010617"/>
    </source>
</evidence>
<feature type="binding site" description="axial binding residue" evidence="9">
    <location>
        <position position="482"/>
    </location>
    <ligand>
        <name>heme</name>
        <dbReference type="ChEBI" id="CHEBI:30413"/>
    </ligand>
    <ligandPart>
        <name>Fe</name>
        <dbReference type="ChEBI" id="CHEBI:18248"/>
    </ligandPart>
</feature>
<accession>A0A164PGM6</accession>
<dbReference type="EMBL" id="KV419434">
    <property type="protein sequence ID" value="KZS88709.1"/>
    <property type="molecule type" value="Genomic_DNA"/>
</dbReference>
<dbReference type="PANTHER" id="PTHR46300:SF7">
    <property type="entry name" value="P450, PUTATIVE (EUROFUNG)-RELATED"/>
    <property type="match status" value="1"/>
</dbReference>
<evidence type="ECO:0000256" key="1">
    <source>
        <dbReference type="ARBA" id="ARBA00001971"/>
    </source>
</evidence>
<keyword evidence="6" id="KW-0560">Oxidoreductase</keyword>
<keyword evidence="13" id="KW-1185">Reference proteome</keyword>
<reference evidence="12 13" key="1">
    <citation type="journal article" date="2016" name="Mol. Biol. Evol.">
        <title>Comparative Genomics of Early-Diverging Mushroom-Forming Fungi Provides Insights into the Origins of Lignocellulose Decay Capabilities.</title>
        <authorList>
            <person name="Nagy L.G."/>
            <person name="Riley R."/>
            <person name="Tritt A."/>
            <person name="Adam C."/>
            <person name="Daum C."/>
            <person name="Floudas D."/>
            <person name="Sun H."/>
            <person name="Yadav J.S."/>
            <person name="Pangilinan J."/>
            <person name="Larsson K.H."/>
            <person name="Matsuura K."/>
            <person name="Barry K."/>
            <person name="Labutti K."/>
            <person name="Kuo R."/>
            <person name="Ohm R.A."/>
            <person name="Bhattacharya S.S."/>
            <person name="Shirouzu T."/>
            <person name="Yoshinaga Y."/>
            <person name="Martin F.M."/>
            <person name="Grigoriev I.V."/>
            <person name="Hibbett D.S."/>
        </authorList>
    </citation>
    <scope>NUCLEOTIDE SEQUENCE [LARGE SCALE GENOMIC DNA]</scope>
    <source>
        <strain evidence="12 13">HHB9708</strain>
    </source>
</reference>
<dbReference type="InterPro" id="IPR001128">
    <property type="entry name" value="Cyt_P450"/>
</dbReference>
<comment type="cofactor">
    <cofactor evidence="1 9">
        <name>heme</name>
        <dbReference type="ChEBI" id="CHEBI:30413"/>
    </cofactor>
</comment>
<evidence type="ECO:0000256" key="4">
    <source>
        <dbReference type="ARBA" id="ARBA00022617"/>
    </source>
</evidence>
<keyword evidence="11" id="KW-1133">Transmembrane helix</keyword>
<comment type="similarity">
    <text evidence="3">Belongs to the cytochrome P450 family.</text>
</comment>
<dbReference type="SUPFAM" id="SSF48264">
    <property type="entry name" value="Cytochrome P450"/>
    <property type="match status" value="1"/>
</dbReference>
<organism evidence="12 13">
    <name type="scientific">Sistotremastrum niveocremeum HHB9708</name>
    <dbReference type="NCBI Taxonomy" id="1314777"/>
    <lineage>
        <taxon>Eukaryota</taxon>
        <taxon>Fungi</taxon>
        <taxon>Dikarya</taxon>
        <taxon>Basidiomycota</taxon>
        <taxon>Agaricomycotina</taxon>
        <taxon>Agaricomycetes</taxon>
        <taxon>Sistotremastrales</taxon>
        <taxon>Sistotremastraceae</taxon>
        <taxon>Sertulicium</taxon>
        <taxon>Sertulicium niveocremeum</taxon>
    </lineage>
</organism>
<dbReference type="GO" id="GO:0004497">
    <property type="term" value="F:monooxygenase activity"/>
    <property type="evidence" value="ECO:0007669"/>
    <property type="project" value="UniProtKB-KW"/>
</dbReference>
<dbReference type="Pfam" id="PF00067">
    <property type="entry name" value="p450"/>
    <property type="match status" value="1"/>
</dbReference>
<comment type="pathway">
    <text evidence="2">Secondary metabolite biosynthesis.</text>
</comment>
<proteinExistence type="inferred from homology"/>
<dbReference type="STRING" id="1314777.A0A164PGM6"/>
<dbReference type="PANTHER" id="PTHR46300">
    <property type="entry name" value="P450, PUTATIVE (EUROFUNG)-RELATED-RELATED"/>
    <property type="match status" value="1"/>
</dbReference>
<dbReference type="InterPro" id="IPR050364">
    <property type="entry name" value="Cytochrome_P450_fung"/>
</dbReference>
<dbReference type="PRINTS" id="PR00463">
    <property type="entry name" value="EP450I"/>
</dbReference>
<keyword evidence="5 9" id="KW-0479">Metal-binding</keyword>
<evidence type="ECO:0000256" key="5">
    <source>
        <dbReference type="ARBA" id="ARBA00022723"/>
    </source>
</evidence>
<dbReference type="CDD" id="cd11065">
    <property type="entry name" value="CYP64-like"/>
    <property type="match status" value="1"/>
</dbReference>
<name>A0A164PGM6_9AGAM</name>
<keyword evidence="7 9" id="KW-0408">Iron</keyword>
<feature type="transmembrane region" description="Helical" evidence="11">
    <location>
        <begin position="44"/>
        <end position="62"/>
    </location>
</feature>
<keyword evidence="11" id="KW-0812">Transmembrane</keyword>
<sequence length="560" mass="63040">MYISFSPDPSELSSDYKELRVNSGYDAHSTQSMMALDTFHSVPISYAISFSVVSLLIVLVAWRKLVSAPLPPGPRGSILSGVKIERKHAWRQYADWATEYGPILSYKSNQLTVIVLNTANVLHDLLDLRSKIYSDRPTTPLWEITGHDRFLTRISSRHAHFPAQRRIVHEELAGRRTHRHFHVIEDNVKALLFNLLLNPTDFRKHLRKCQGSIIMKTIYGYTTAPEDDHFVNLIERFSVVNDAVTKTGLYLVDSYPILKYLPQWMPGGGFQAFISERKAQLKEVVSTPFEWARSEFEAGRTHDSLVGNQLGRREPTTPDSQAGSEDDEIIKHVAAAMYTAGAETVSSCVLINSDVSSDVAFVDAWKLAQEELEVVVGNRQMPQFDDRDKLPYIDAIIKEVLRFNPPGPLGLPHTVTQDDVYHGVHIPKGSIILPNIWAVTHDPSIYPDPMKFDPTRYLPSEKQNTPQPNPGKFIFGFGRRRCPAIDLTEAAMFLEVASILALFNITKALDAQKREITPVIDFTGGLVSSPEHFLCKIEPRFEDTLDWIRGNGLFASGAFV</sequence>
<dbReference type="OrthoDB" id="2789670at2759"/>
<dbReference type="Proteomes" id="UP000076722">
    <property type="component" value="Unassembled WGS sequence"/>
</dbReference>
<gene>
    <name evidence="12" type="ORF">SISNIDRAFT_552484</name>
</gene>
<evidence type="ECO:0000256" key="7">
    <source>
        <dbReference type="ARBA" id="ARBA00023004"/>
    </source>
</evidence>
<dbReference type="Gene3D" id="1.10.630.10">
    <property type="entry name" value="Cytochrome P450"/>
    <property type="match status" value="1"/>
</dbReference>
<evidence type="ECO:0000256" key="2">
    <source>
        <dbReference type="ARBA" id="ARBA00005179"/>
    </source>
</evidence>
<protein>
    <submittedName>
        <fullName evidence="12">Cytochrome P450</fullName>
    </submittedName>
</protein>
<dbReference type="GO" id="GO:0016705">
    <property type="term" value="F:oxidoreductase activity, acting on paired donors, with incorporation or reduction of molecular oxygen"/>
    <property type="evidence" value="ECO:0007669"/>
    <property type="project" value="InterPro"/>
</dbReference>
<evidence type="ECO:0000256" key="8">
    <source>
        <dbReference type="ARBA" id="ARBA00023033"/>
    </source>
</evidence>
<dbReference type="InterPro" id="IPR036396">
    <property type="entry name" value="Cyt_P450_sf"/>
</dbReference>
<keyword evidence="11" id="KW-0472">Membrane</keyword>
<evidence type="ECO:0000313" key="13">
    <source>
        <dbReference type="Proteomes" id="UP000076722"/>
    </source>
</evidence>
<evidence type="ECO:0000256" key="10">
    <source>
        <dbReference type="SAM" id="MobiDB-lite"/>
    </source>
</evidence>
<dbReference type="GO" id="GO:0020037">
    <property type="term" value="F:heme binding"/>
    <property type="evidence" value="ECO:0007669"/>
    <property type="project" value="InterPro"/>
</dbReference>
<keyword evidence="8" id="KW-0503">Monooxygenase</keyword>
<dbReference type="AlphaFoldDB" id="A0A164PGM6"/>
<feature type="region of interest" description="Disordered" evidence="10">
    <location>
        <begin position="304"/>
        <end position="325"/>
    </location>
</feature>
<evidence type="ECO:0000256" key="6">
    <source>
        <dbReference type="ARBA" id="ARBA00023002"/>
    </source>
</evidence>
<evidence type="ECO:0000313" key="12">
    <source>
        <dbReference type="EMBL" id="KZS88709.1"/>
    </source>
</evidence>